<keyword evidence="1" id="KW-0812">Transmembrane</keyword>
<evidence type="ECO:0000313" key="5">
    <source>
        <dbReference type="Proteomes" id="UP000786185"/>
    </source>
</evidence>
<dbReference type="Proteomes" id="UP000256923">
    <property type="component" value="Chromosome 1"/>
</dbReference>
<sequence>MFLIEYVAHLICACITTTKKESVVIYTTLSLLASLACLSFRVIDLDHFKNKCERKLQQPNENGGLRRYLLEISFHIVMFVKEFQ</sequence>
<feature type="transmembrane region" description="Helical" evidence="1">
    <location>
        <begin position="23"/>
        <end position="43"/>
    </location>
</feature>
<dbReference type="Proteomes" id="UP000786185">
    <property type="component" value="Unassembled WGS sequence"/>
</dbReference>
<dbReference type="AlphaFoldDB" id="A0A289GCT9"/>
<keyword evidence="1" id="KW-1133">Transmembrane helix</keyword>
<gene>
    <name evidence="2" type="ORF">DYL72_01685</name>
    <name evidence="3" type="ORF">ERJ77_02070</name>
</gene>
<accession>A0A289GCT9</accession>
<dbReference type="EMBL" id="SCLC01000001">
    <property type="protein sequence ID" value="MBF4433299.1"/>
    <property type="molecule type" value="Genomic_DNA"/>
</dbReference>
<proteinExistence type="predicted"/>
<evidence type="ECO:0000313" key="4">
    <source>
        <dbReference type="Proteomes" id="UP000256923"/>
    </source>
</evidence>
<reference evidence="2 4" key="1">
    <citation type="submission" date="2018-12" db="EMBL/GenBank/DDBJ databases">
        <title>Characterization and Draft Genome of Vibrio anguillarum J360 Marine Pathogen Isolated from an Outbreak in Lumpfish (Cyclopterus lumpus).</title>
        <authorList>
            <person name="Vasquez J.I."/>
            <person name="Cao T."/>
            <person name="Chakraborty S."/>
            <person name="Gnanagobal H."/>
            <person name="Wescot J."/>
            <person name="Boyce D."/>
            <person name="Santander J."/>
        </authorList>
    </citation>
    <scope>NUCLEOTIDE SEQUENCE [LARGE SCALE GENOMIC DNA]</scope>
    <source>
        <strain evidence="2 4">J360</strain>
    </source>
</reference>
<name>A0A289GCT9_VIBAN</name>
<organism evidence="3 5">
    <name type="scientific">Vibrio anguillarum</name>
    <name type="common">Listonella anguillarum</name>
    <dbReference type="NCBI Taxonomy" id="55601"/>
    <lineage>
        <taxon>Bacteria</taxon>
        <taxon>Pseudomonadati</taxon>
        <taxon>Pseudomonadota</taxon>
        <taxon>Gammaproteobacteria</taxon>
        <taxon>Vibrionales</taxon>
        <taxon>Vibrionaceae</taxon>
        <taxon>Vibrio</taxon>
    </lineage>
</organism>
<reference evidence="3" key="2">
    <citation type="journal article" date="2021" name="PeerJ">
        <title>Analysis of 44 Vibrio anguillarum genomes reveals high genetic diversity.</title>
        <authorList>
            <person name="Hansen M.J."/>
            <person name="Dalsgaard I."/>
        </authorList>
    </citation>
    <scope>NUCLEOTIDE SEQUENCE</scope>
    <source>
        <strain evidence="3">850617-1/1</strain>
    </source>
</reference>
<evidence type="ECO:0000313" key="2">
    <source>
        <dbReference type="EMBL" id="AZS23892.1"/>
    </source>
</evidence>
<evidence type="ECO:0000313" key="3">
    <source>
        <dbReference type="EMBL" id="MBF4433299.1"/>
    </source>
</evidence>
<dbReference type="EMBL" id="CP034672">
    <property type="protein sequence ID" value="AZS23892.1"/>
    <property type="molecule type" value="Genomic_DNA"/>
</dbReference>
<evidence type="ECO:0000256" key="1">
    <source>
        <dbReference type="SAM" id="Phobius"/>
    </source>
</evidence>
<keyword evidence="1" id="KW-0472">Membrane</keyword>
<protein>
    <submittedName>
        <fullName evidence="3">Uncharacterized protein</fullName>
    </submittedName>
</protein>